<dbReference type="EMBL" id="CM056809">
    <property type="protein sequence ID" value="KAJ8650026.1"/>
    <property type="molecule type" value="Genomic_DNA"/>
</dbReference>
<protein>
    <submittedName>
        <fullName evidence="1">Uncharacterized protein</fullName>
    </submittedName>
</protein>
<reference evidence="1 2" key="1">
    <citation type="journal article" date="2022" name="Hortic Res">
        <title>A haplotype resolved chromosomal level avocado genome allows analysis of novel avocado genes.</title>
        <authorList>
            <person name="Nath O."/>
            <person name="Fletcher S.J."/>
            <person name="Hayward A."/>
            <person name="Shaw L.M."/>
            <person name="Masouleh A.K."/>
            <person name="Furtado A."/>
            <person name="Henry R.J."/>
            <person name="Mitter N."/>
        </authorList>
    </citation>
    <scope>NUCLEOTIDE SEQUENCE [LARGE SCALE GENOMIC DNA]</scope>
    <source>
        <strain evidence="2">cv. Hass</strain>
    </source>
</reference>
<dbReference type="Proteomes" id="UP001234297">
    <property type="component" value="Chromosome 1"/>
</dbReference>
<proteinExistence type="predicted"/>
<sequence length="90" mass="10117">MQRGLSYDLHILALETMTWDEIDAMGVPPSPRAENIAAVHAERYLLIFGGGSHATCFNDLHALDLSVWNVLDQNSRVTFPLHKLDMLVQQ</sequence>
<gene>
    <name evidence="1" type="ORF">MRB53_003049</name>
</gene>
<evidence type="ECO:0000313" key="1">
    <source>
        <dbReference type="EMBL" id="KAJ8650026.1"/>
    </source>
</evidence>
<keyword evidence="2" id="KW-1185">Reference proteome</keyword>
<name>A0ACC2MWG6_PERAE</name>
<organism evidence="1 2">
    <name type="scientific">Persea americana</name>
    <name type="common">Avocado</name>
    <dbReference type="NCBI Taxonomy" id="3435"/>
    <lineage>
        <taxon>Eukaryota</taxon>
        <taxon>Viridiplantae</taxon>
        <taxon>Streptophyta</taxon>
        <taxon>Embryophyta</taxon>
        <taxon>Tracheophyta</taxon>
        <taxon>Spermatophyta</taxon>
        <taxon>Magnoliopsida</taxon>
        <taxon>Magnoliidae</taxon>
        <taxon>Laurales</taxon>
        <taxon>Lauraceae</taxon>
        <taxon>Persea</taxon>
    </lineage>
</organism>
<accession>A0ACC2MWG6</accession>
<comment type="caution">
    <text evidence="1">The sequence shown here is derived from an EMBL/GenBank/DDBJ whole genome shotgun (WGS) entry which is preliminary data.</text>
</comment>
<evidence type="ECO:0000313" key="2">
    <source>
        <dbReference type="Proteomes" id="UP001234297"/>
    </source>
</evidence>